<protein>
    <recommendedName>
        <fullName evidence="3">STAS/SEC14 domain-containing protein</fullName>
    </recommendedName>
</protein>
<keyword evidence="2" id="KW-1185">Reference proteome</keyword>
<dbReference type="RefSeq" id="WP_171592679.1">
    <property type="nucleotide sequence ID" value="NZ_CP053538.1"/>
</dbReference>
<evidence type="ECO:0000313" key="1">
    <source>
        <dbReference type="EMBL" id="QJX48589.1"/>
    </source>
</evidence>
<accession>A0A6M6BKU9</accession>
<dbReference type="AlphaFoldDB" id="A0A6M6BKU9"/>
<proteinExistence type="predicted"/>
<dbReference type="KEGG" id="hts:HMJ29_17355"/>
<evidence type="ECO:0000313" key="2">
    <source>
        <dbReference type="Proteomes" id="UP000501623"/>
    </source>
</evidence>
<evidence type="ECO:0008006" key="3">
    <source>
        <dbReference type="Google" id="ProtNLM"/>
    </source>
</evidence>
<dbReference type="Proteomes" id="UP000501623">
    <property type="component" value="Chromosome"/>
</dbReference>
<gene>
    <name evidence="1" type="ORF">HMJ29_17355</name>
</gene>
<organism evidence="1 2">
    <name type="scientific">Hymenobacter taeanensis</name>
    <dbReference type="NCBI Taxonomy" id="2735321"/>
    <lineage>
        <taxon>Bacteria</taxon>
        <taxon>Pseudomonadati</taxon>
        <taxon>Bacteroidota</taxon>
        <taxon>Cytophagia</taxon>
        <taxon>Cytophagales</taxon>
        <taxon>Hymenobacteraceae</taxon>
        <taxon>Hymenobacter</taxon>
    </lineage>
</organism>
<dbReference type="EMBL" id="CP053538">
    <property type="protein sequence ID" value="QJX48589.1"/>
    <property type="molecule type" value="Genomic_DNA"/>
</dbReference>
<sequence>MPTELQNGFGDTYLIIEYDAVNHWVYNNWLGTQTYLQVTSGADACLNYLRDYKCPYLLNDNRHVIGAWDFAVDWVVSSWVPRAIEHGLTHMAHLFSPEGLATASAEFMYDGIGQDLQMRMFSDYEEARMWLTQSQERKV</sequence>
<reference evidence="1 2" key="1">
    <citation type="submission" date="2020-05" db="EMBL/GenBank/DDBJ databases">
        <title>Complete genome sequence of Hymenobacter sp. TS19 in Coasted Sand Dune.</title>
        <authorList>
            <person name="Lee J.-H."/>
            <person name="Jung J.-H."/>
            <person name="Jeong S."/>
            <person name="Zhao L."/>
            <person name="Kim M.-K."/>
            <person name="Seo H.-S."/>
            <person name="Lim S."/>
        </authorList>
    </citation>
    <scope>NUCLEOTIDE SEQUENCE [LARGE SCALE GENOMIC DNA]</scope>
    <source>
        <strain evidence="1 2">TS19</strain>
    </source>
</reference>
<name>A0A6M6BKU9_9BACT</name>